<keyword evidence="3" id="KW-1185">Reference proteome</keyword>
<dbReference type="Proteomes" id="UP000772434">
    <property type="component" value="Unassembled WGS sequence"/>
</dbReference>
<dbReference type="AlphaFoldDB" id="A0A9P5P818"/>
<reference evidence="2" key="1">
    <citation type="submission" date="2020-11" db="EMBL/GenBank/DDBJ databases">
        <authorList>
            <consortium name="DOE Joint Genome Institute"/>
            <person name="Ahrendt S."/>
            <person name="Riley R."/>
            <person name="Andreopoulos W."/>
            <person name="Labutti K."/>
            <person name="Pangilinan J."/>
            <person name="Ruiz-Duenas F.J."/>
            <person name="Barrasa J.M."/>
            <person name="Sanchez-Garcia M."/>
            <person name="Camarero S."/>
            <person name="Miyauchi S."/>
            <person name="Serrano A."/>
            <person name="Linde D."/>
            <person name="Babiker R."/>
            <person name="Drula E."/>
            <person name="Ayuso-Fernandez I."/>
            <person name="Pacheco R."/>
            <person name="Padilla G."/>
            <person name="Ferreira P."/>
            <person name="Barriuso J."/>
            <person name="Kellner H."/>
            <person name="Castanera R."/>
            <person name="Alfaro M."/>
            <person name="Ramirez L."/>
            <person name="Pisabarro A.G."/>
            <person name="Kuo A."/>
            <person name="Tritt A."/>
            <person name="Lipzen A."/>
            <person name="He G."/>
            <person name="Yan M."/>
            <person name="Ng V."/>
            <person name="Cullen D."/>
            <person name="Martin F."/>
            <person name="Rosso M.-N."/>
            <person name="Henrissat B."/>
            <person name="Hibbett D."/>
            <person name="Martinez A.T."/>
            <person name="Grigoriev I.V."/>
        </authorList>
    </citation>
    <scope>NUCLEOTIDE SEQUENCE</scope>
    <source>
        <strain evidence="2">AH 40177</strain>
    </source>
</reference>
<sequence length="77" mass="8893">MNTRLPMTFPSRSRVTLVVLLCVSLALLPRFFTCLPALLPWFLFCYIALSLLSSLTLLAFLFPLRLPRYTRTTARRT</sequence>
<protein>
    <submittedName>
        <fullName evidence="2">Uncharacterized protein</fullName>
    </submittedName>
</protein>
<comment type="caution">
    <text evidence="2">The sequence shown here is derived from an EMBL/GenBank/DDBJ whole genome shotgun (WGS) entry which is preliminary data.</text>
</comment>
<evidence type="ECO:0000313" key="3">
    <source>
        <dbReference type="Proteomes" id="UP000772434"/>
    </source>
</evidence>
<keyword evidence="1" id="KW-1133">Transmembrane helix</keyword>
<evidence type="ECO:0000256" key="1">
    <source>
        <dbReference type="SAM" id="Phobius"/>
    </source>
</evidence>
<feature type="transmembrane region" description="Helical" evidence="1">
    <location>
        <begin position="46"/>
        <end position="66"/>
    </location>
</feature>
<dbReference type="EMBL" id="JADNRY010000407">
    <property type="protein sequence ID" value="KAF9056946.1"/>
    <property type="molecule type" value="Genomic_DNA"/>
</dbReference>
<name>A0A9P5P818_9AGAR</name>
<keyword evidence="1" id="KW-0472">Membrane</keyword>
<proteinExistence type="predicted"/>
<organism evidence="2 3">
    <name type="scientific">Rhodocollybia butyracea</name>
    <dbReference type="NCBI Taxonomy" id="206335"/>
    <lineage>
        <taxon>Eukaryota</taxon>
        <taxon>Fungi</taxon>
        <taxon>Dikarya</taxon>
        <taxon>Basidiomycota</taxon>
        <taxon>Agaricomycotina</taxon>
        <taxon>Agaricomycetes</taxon>
        <taxon>Agaricomycetidae</taxon>
        <taxon>Agaricales</taxon>
        <taxon>Marasmiineae</taxon>
        <taxon>Omphalotaceae</taxon>
        <taxon>Rhodocollybia</taxon>
    </lineage>
</organism>
<evidence type="ECO:0000313" key="2">
    <source>
        <dbReference type="EMBL" id="KAF9056946.1"/>
    </source>
</evidence>
<gene>
    <name evidence="2" type="ORF">BDP27DRAFT_1344334</name>
</gene>
<keyword evidence="1" id="KW-0812">Transmembrane</keyword>
<accession>A0A9P5P818</accession>